<protein>
    <submittedName>
        <fullName evidence="2">Uncharacterized protein</fullName>
    </submittedName>
</protein>
<dbReference type="EMBL" id="ML977498">
    <property type="protein sequence ID" value="KAF2134077.1"/>
    <property type="molecule type" value="Genomic_DNA"/>
</dbReference>
<keyword evidence="3" id="KW-1185">Reference proteome</keyword>
<sequence length="156" mass="16578">MDDGEDQYDGKFRSKKGPNKEIPDTQSHSGAFGLSGDIACPLTPCLRRMSTIPRMVKQITVSPPMAPPTIGPRFIGSWLEEVGIGPDVDEEFITELERDAGTENVSTTVAFGCEAELVKELLGTEVGLDGVVVASAAFGTGRSVSVRVSAPQAMYS</sequence>
<feature type="region of interest" description="Disordered" evidence="1">
    <location>
        <begin position="1"/>
        <end position="30"/>
    </location>
</feature>
<feature type="compositionally biased region" description="Basic and acidic residues" evidence="1">
    <location>
        <begin position="8"/>
        <end position="23"/>
    </location>
</feature>
<evidence type="ECO:0000256" key="1">
    <source>
        <dbReference type="SAM" id="MobiDB-lite"/>
    </source>
</evidence>
<organism evidence="2 3">
    <name type="scientific">Dothidotthia symphoricarpi CBS 119687</name>
    <dbReference type="NCBI Taxonomy" id="1392245"/>
    <lineage>
        <taxon>Eukaryota</taxon>
        <taxon>Fungi</taxon>
        <taxon>Dikarya</taxon>
        <taxon>Ascomycota</taxon>
        <taxon>Pezizomycotina</taxon>
        <taxon>Dothideomycetes</taxon>
        <taxon>Pleosporomycetidae</taxon>
        <taxon>Pleosporales</taxon>
        <taxon>Dothidotthiaceae</taxon>
        <taxon>Dothidotthia</taxon>
    </lineage>
</organism>
<dbReference type="RefSeq" id="XP_033528464.1">
    <property type="nucleotide sequence ID" value="XM_033670026.1"/>
</dbReference>
<evidence type="ECO:0000313" key="2">
    <source>
        <dbReference type="EMBL" id="KAF2134077.1"/>
    </source>
</evidence>
<dbReference type="OrthoDB" id="3791575at2759"/>
<reference evidence="2" key="1">
    <citation type="journal article" date="2020" name="Stud. Mycol.">
        <title>101 Dothideomycetes genomes: a test case for predicting lifestyles and emergence of pathogens.</title>
        <authorList>
            <person name="Haridas S."/>
            <person name="Albert R."/>
            <person name="Binder M."/>
            <person name="Bloem J."/>
            <person name="Labutti K."/>
            <person name="Salamov A."/>
            <person name="Andreopoulos B."/>
            <person name="Baker S."/>
            <person name="Barry K."/>
            <person name="Bills G."/>
            <person name="Bluhm B."/>
            <person name="Cannon C."/>
            <person name="Castanera R."/>
            <person name="Culley D."/>
            <person name="Daum C."/>
            <person name="Ezra D."/>
            <person name="Gonzalez J."/>
            <person name="Henrissat B."/>
            <person name="Kuo A."/>
            <person name="Liang C."/>
            <person name="Lipzen A."/>
            <person name="Lutzoni F."/>
            <person name="Magnuson J."/>
            <person name="Mondo S."/>
            <person name="Nolan M."/>
            <person name="Ohm R."/>
            <person name="Pangilinan J."/>
            <person name="Park H.-J."/>
            <person name="Ramirez L."/>
            <person name="Alfaro M."/>
            <person name="Sun H."/>
            <person name="Tritt A."/>
            <person name="Yoshinaga Y."/>
            <person name="Zwiers L.-H."/>
            <person name="Turgeon B."/>
            <person name="Goodwin S."/>
            <person name="Spatafora J."/>
            <person name="Crous P."/>
            <person name="Grigoriev I."/>
        </authorList>
    </citation>
    <scope>NUCLEOTIDE SEQUENCE</scope>
    <source>
        <strain evidence="2">CBS 119687</strain>
    </source>
</reference>
<gene>
    <name evidence="2" type="ORF">P153DRAFT_381249</name>
</gene>
<name>A0A6A6AT98_9PLEO</name>
<dbReference type="AlphaFoldDB" id="A0A6A6AT98"/>
<evidence type="ECO:0000313" key="3">
    <source>
        <dbReference type="Proteomes" id="UP000799771"/>
    </source>
</evidence>
<accession>A0A6A6AT98</accession>
<proteinExistence type="predicted"/>
<dbReference type="Proteomes" id="UP000799771">
    <property type="component" value="Unassembled WGS sequence"/>
</dbReference>
<dbReference type="GeneID" id="54410458"/>